<feature type="transmembrane region" description="Helical" evidence="1">
    <location>
        <begin position="48"/>
        <end position="68"/>
    </location>
</feature>
<dbReference type="EMBL" id="JAGSGD010000001">
    <property type="protein sequence ID" value="MBR7619991.1"/>
    <property type="molecule type" value="Genomic_DNA"/>
</dbReference>
<evidence type="ECO:0000313" key="3">
    <source>
        <dbReference type="Proteomes" id="UP000622580"/>
    </source>
</evidence>
<organism evidence="2 3">
    <name type="scientific">Phenylobacterium glaciei</name>
    <dbReference type="NCBI Taxonomy" id="2803784"/>
    <lineage>
        <taxon>Bacteria</taxon>
        <taxon>Pseudomonadati</taxon>
        <taxon>Pseudomonadota</taxon>
        <taxon>Alphaproteobacteria</taxon>
        <taxon>Caulobacterales</taxon>
        <taxon>Caulobacteraceae</taxon>
        <taxon>Phenylobacterium</taxon>
    </lineage>
</organism>
<feature type="transmembrane region" description="Helical" evidence="1">
    <location>
        <begin position="112"/>
        <end position="133"/>
    </location>
</feature>
<evidence type="ECO:0000256" key="1">
    <source>
        <dbReference type="SAM" id="Phobius"/>
    </source>
</evidence>
<keyword evidence="1" id="KW-0472">Membrane</keyword>
<sequence>MSEEVVAAPARRRTIKRAAKAPVSVENAPEVDLPTQVTAPETSGAPPVTTMFVACLAFGTALCLLGAIDSPIAKFAGVFGPIGATLIYPIWGASRRLHRRASLRERFADNCYYLGFIFTQLALVVGFLPVALFNRTMGSNDVLRFFSLALGASLVGLVARTFFVQVGQSVTESSDLVEGEVDALARMVSAKSRKVLGEFEALSAKLGESYLKLGTNLEASAETLQRTMQRFDQAVRSDIDILEREGGSAGAATAVAATEIVAQQEHFSSKIEAAARAIDALKDGLLAQSSEAGRAITQASESLSKGLNALQDVSGLADGVRAIDERLGAITQQMSSVGTGIEEATQSVRASAEAAASATATASAEAVRSTEVAVERLKSQALTKAEALDGDLQATVAALENTLSAFRAELERIRV</sequence>
<name>A0A941D322_9CAUL</name>
<feature type="transmembrane region" description="Helical" evidence="1">
    <location>
        <begin position="145"/>
        <end position="163"/>
    </location>
</feature>
<keyword evidence="3" id="KW-1185">Reference proteome</keyword>
<gene>
    <name evidence="2" type="ORF">JKL49_11385</name>
</gene>
<accession>A0A941D322</accession>
<feature type="transmembrane region" description="Helical" evidence="1">
    <location>
        <begin position="75"/>
        <end position="92"/>
    </location>
</feature>
<evidence type="ECO:0000313" key="2">
    <source>
        <dbReference type="EMBL" id="MBR7619991.1"/>
    </source>
</evidence>
<keyword evidence="1" id="KW-0812">Transmembrane</keyword>
<dbReference type="AlphaFoldDB" id="A0A941D322"/>
<keyword evidence="1" id="KW-1133">Transmembrane helix</keyword>
<proteinExistence type="predicted"/>
<comment type="caution">
    <text evidence="2">The sequence shown here is derived from an EMBL/GenBank/DDBJ whole genome shotgun (WGS) entry which is preliminary data.</text>
</comment>
<dbReference type="RefSeq" id="WP_215340657.1">
    <property type="nucleotide sequence ID" value="NZ_JAGSGD010000001.1"/>
</dbReference>
<protein>
    <submittedName>
        <fullName evidence="2">Uncharacterized protein</fullName>
    </submittedName>
</protein>
<dbReference type="Proteomes" id="UP000622580">
    <property type="component" value="Unassembled WGS sequence"/>
</dbReference>
<reference evidence="2" key="1">
    <citation type="submission" date="2021-04" db="EMBL/GenBank/DDBJ databases">
        <title>Draft genome assembly of strain Phenylobacterium sp. 20VBR1 using MiniION and Illumina platforms.</title>
        <authorList>
            <person name="Thomas F.A."/>
            <person name="Krishnan K.P."/>
            <person name="Sinha R.K."/>
        </authorList>
    </citation>
    <scope>NUCLEOTIDE SEQUENCE</scope>
    <source>
        <strain evidence="2">20VBR1</strain>
    </source>
</reference>